<feature type="transmembrane region" description="Helical" evidence="10">
    <location>
        <begin position="338"/>
        <end position="359"/>
    </location>
</feature>
<name>A0A4S8MXX3_DENBC</name>
<evidence type="ECO:0000256" key="7">
    <source>
        <dbReference type="ARBA" id="ARBA00049119"/>
    </source>
</evidence>
<dbReference type="NCBIfam" id="TIGR00879">
    <property type="entry name" value="SP"/>
    <property type="match status" value="1"/>
</dbReference>
<dbReference type="Pfam" id="PF00083">
    <property type="entry name" value="Sugar_tr"/>
    <property type="match status" value="1"/>
</dbReference>
<gene>
    <name evidence="12" type="ORF">K435DRAFT_741531</name>
</gene>
<evidence type="ECO:0000256" key="8">
    <source>
        <dbReference type="RuleBase" id="RU003346"/>
    </source>
</evidence>
<dbReference type="AlphaFoldDB" id="A0A4S8MXX3"/>
<evidence type="ECO:0000256" key="5">
    <source>
        <dbReference type="ARBA" id="ARBA00022989"/>
    </source>
</evidence>
<proteinExistence type="inferred from homology"/>
<dbReference type="PROSITE" id="PS50850">
    <property type="entry name" value="MFS"/>
    <property type="match status" value="1"/>
</dbReference>
<evidence type="ECO:0000256" key="2">
    <source>
        <dbReference type="ARBA" id="ARBA00010992"/>
    </source>
</evidence>
<evidence type="ECO:0000256" key="4">
    <source>
        <dbReference type="ARBA" id="ARBA00022692"/>
    </source>
</evidence>
<keyword evidence="4 10" id="KW-0812">Transmembrane</keyword>
<dbReference type="InterPro" id="IPR050360">
    <property type="entry name" value="MFS_Sugar_Transporters"/>
</dbReference>
<dbReference type="GO" id="GO:0005351">
    <property type="term" value="F:carbohydrate:proton symporter activity"/>
    <property type="evidence" value="ECO:0007669"/>
    <property type="project" value="TreeGrafter"/>
</dbReference>
<sequence>MLGQTLFSKEYLKPLSFCAVAVIGAVLYGYDGTYFTSILAMDRFDRDYGEQQADGSYTISSSDRSLFTSIVQAGEVVGSLAAGPIGDYLGRKGALSAACTLVTIGVILQMVVAGSHVLLIVGRLVLGMGVGVISNAVPLYLSEIPPTEIRGAVVSSWQLMLAIGQVIGACVGQGSKDLDSTAAYRIPIAINLVFILTIFVGLTWIPESPRWLFGKDKPKKMLRALERIHQYHPNADGAIQEQTAAFEESRRIEIENGGDQSRWTDLVFGTTRRRFLCAVGILVAQQVSGVQFIFSYATVFFQDLHIASPFIITIIVDIVEVLGVIFSFFLVNRFGRRPLLLSTGAGMTVVLLICGGMGVKSEEFRQIHPEYNQVAAAMIIIYVFLFNLAWGPLAWVVATELSTGRNRQKIMSVGTACFWTIAFVVTFTLPYLFDQDKAGLGPMIGFIYGGFSFLTLLFVYFCIPETLGRTLEEINFLMEAEVPTREWSSYDLATAVASSEKAKTRNRFAGDEEFVEHYTGSEGAKVPKSTPPVVDSEAASEKVAEVV</sequence>
<dbReference type="SUPFAM" id="SSF103473">
    <property type="entry name" value="MFS general substrate transporter"/>
    <property type="match status" value="1"/>
</dbReference>
<evidence type="ECO:0000256" key="3">
    <source>
        <dbReference type="ARBA" id="ARBA00022448"/>
    </source>
</evidence>
<dbReference type="Proteomes" id="UP000297245">
    <property type="component" value="Unassembled WGS sequence"/>
</dbReference>
<dbReference type="Gene3D" id="1.20.1250.20">
    <property type="entry name" value="MFS general substrate transporter like domains"/>
    <property type="match status" value="1"/>
</dbReference>
<dbReference type="GO" id="GO:0016020">
    <property type="term" value="C:membrane"/>
    <property type="evidence" value="ECO:0007669"/>
    <property type="project" value="UniProtKB-SubCell"/>
</dbReference>
<evidence type="ECO:0000256" key="1">
    <source>
        <dbReference type="ARBA" id="ARBA00004141"/>
    </source>
</evidence>
<comment type="catalytic activity">
    <reaction evidence="7">
        <text>myo-inositol(out) + H(+)(out) = myo-inositol(in) + H(+)(in)</text>
        <dbReference type="Rhea" id="RHEA:60364"/>
        <dbReference type="ChEBI" id="CHEBI:15378"/>
        <dbReference type="ChEBI" id="CHEBI:17268"/>
    </reaction>
</comment>
<comment type="similarity">
    <text evidence="2 8">Belongs to the major facilitator superfamily. Sugar transporter (TC 2.A.1.1) family.</text>
</comment>
<feature type="transmembrane region" description="Helical" evidence="10">
    <location>
        <begin position="153"/>
        <end position="174"/>
    </location>
</feature>
<feature type="transmembrane region" description="Helical" evidence="10">
    <location>
        <begin position="118"/>
        <end position="141"/>
    </location>
</feature>
<feature type="transmembrane region" description="Helical" evidence="10">
    <location>
        <begin position="379"/>
        <end position="398"/>
    </location>
</feature>
<dbReference type="PANTHER" id="PTHR48022:SF77">
    <property type="entry name" value="MAJOR FACILITATOR SUPERFAMILY (MFS) PROFILE DOMAIN-CONTAINING PROTEIN"/>
    <property type="match status" value="1"/>
</dbReference>
<dbReference type="PROSITE" id="PS00217">
    <property type="entry name" value="SUGAR_TRANSPORT_2"/>
    <property type="match status" value="1"/>
</dbReference>
<dbReference type="PRINTS" id="PR00171">
    <property type="entry name" value="SUGRTRNSPORT"/>
</dbReference>
<evidence type="ECO:0000256" key="10">
    <source>
        <dbReference type="SAM" id="Phobius"/>
    </source>
</evidence>
<feature type="transmembrane region" description="Helical" evidence="10">
    <location>
        <begin position="12"/>
        <end position="30"/>
    </location>
</feature>
<accession>A0A4S8MXX3</accession>
<evidence type="ECO:0000313" key="12">
    <source>
        <dbReference type="EMBL" id="THV07992.1"/>
    </source>
</evidence>
<feature type="transmembrane region" description="Helical" evidence="10">
    <location>
        <begin position="94"/>
        <end position="112"/>
    </location>
</feature>
<dbReference type="OrthoDB" id="6612291at2759"/>
<dbReference type="EMBL" id="ML179036">
    <property type="protein sequence ID" value="THV07992.1"/>
    <property type="molecule type" value="Genomic_DNA"/>
</dbReference>
<keyword evidence="5 10" id="KW-1133">Transmembrane helix</keyword>
<feature type="transmembrane region" description="Helical" evidence="10">
    <location>
        <begin position="275"/>
        <end position="294"/>
    </location>
</feature>
<dbReference type="InterPro" id="IPR005829">
    <property type="entry name" value="Sugar_transporter_CS"/>
</dbReference>
<protein>
    <submittedName>
        <fullName evidence="12">General substrate transporter</fullName>
    </submittedName>
</protein>
<feature type="transmembrane region" description="Helical" evidence="10">
    <location>
        <begin position="445"/>
        <end position="463"/>
    </location>
</feature>
<keyword evidence="6 10" id="KW-0472">Membrane</keyword>
<feature type="domain" description="Major facilitator superfamily (MFS) profile" evidence="11">
    <location>
        <begin position="17"/>
        <end position="467"/>
    </location>
</feature>
<keyword evidence="3 8" id="KW-0813">Transport</keyword>
<comment type="subcellular location">
    <subcellularLocation>
        <location evidence="1">Membrane</location>
        <topology evidence="1">Multi-pass membrane protein</topology>
    </subcellularLocation>
</comment>
<dbReference type="FunFam" id="1.20.1250.20:FF:000078">
    <property type="entry name" value="MFS maltose transporter, putative"/>
    <property type="match status" value="1"/>
</dbReference>
<dbReference type="PANTHER" id="PTHR48022">
    <property type="entry name" value="PLASTIDIC GLUCOSE TRANSPORTER 4"/>
    <property type="match status" value="1"/>
</dbReference>
<keyword evidence="13" id="KW-1185">Reference proteome</keyword>
<dbReference type="InterPro" id="IPR036259">
    <property type="entry name" value="MFS_trans_sf"/>
</dbReference>
<feature type="region of interest" description="Disordered" evidence="9">
    <location>
        <begin position="518"/>
        <end position="547"/>
    </location>
</feature>
<feature type="transmembrane region" description="Helical" evidence="10">
    <location>
        <begin position="186"/>
        <end position="205"/>
    </location>
</feature>
<evidence type="ECO:0000256" key="9">
    <source>
        <dbReference type="SAM" id="MobiDB-lite"/>
    </source>
</evidence>
<dbReference type="InterPro" id="IPR003663">
    <property type="entry name" value="Sugar/inositol_transpt"/>
</dbReference>
<dbReference type="InterPro" id="IPR005828">
    <property type="entry name" value="MFS_sugar_transport-like"/>
</dbReference>
<evidence type="ECO:0000313" key="13">
    <source>
        <dbReference type="Proteomes" id="UP000297245"/>
    </source>
</evidence>
<feature type="transmembrane region" description="Helical" evidence="10">
    <location>
        <begin position="306"/>
        <end position="331"/>
    </location>
</feature>
<evidence type="ECO:0000259" key="11">
    <source>
        <dbReference type="PROSITE" id="PS50850"/>
    </source>
</evidence>
<reference evidence="12 13" key="1">
    <citation type="journal article" date="2019" name="Nat. Ecol. Evol.">
        <title>Megaphylogeny resolves global patterns of mushroom evolution.</title>
        <authorList>
            <person name="Varga T."/>
            <person name="Krizsan K."/>
            <person name="Foldi C."/>
            <person name="Dima B."/>
            <person name="Sanchez-Garcia M."/>
            <person name="Sanchez-Ramirez S."/>
            <person name="Szollosi G.J."/>
            <person name="Szarkandi J.G."/>
            <person name="Papp V."/>
            <person name="Albert L."/>
            <person name="Andreopoulos W."/>
            <person name="Angelini C."/>
            <person name="Antonin V."/>
            <person name="Barry K.W."/>
            <person name="Bougher N.L."/>
            <person name="Buchanan P."/>
            <person name="Buyck B."/>
            <person name="Bense V."/>
            <person name="Catcheside P."/>
            <person name="Chovatia M."/>
            <person name="Cooper J."/>
            <person name="Damon W."/>
            <person name="Desjardin D."/>
            <person name="Finy P."/>
            <person name="Geml J."/>
            <person name="Haridas S."/>
            <person name="Hughes K."/>
            <person name="Justo A."/>
            <person name="Karasinski D."/>
            <person name="Kautmanova I."/>
            <person name="Kiss B."/>
            <person name="Kocsube S."/>
            <person name="Kotiranta H."/>
            <person name="LaButti K.M."/>
            <person name="Lechner B.E."/>
            <person name="Liimatainen K."/>
            <person name="Lipzen A."/>
            <person name="Lukacs Z."/>
            <person name="Mihaltcheva S."/>
            <person name="Morgado L.N."/>
            <person name="Niskanen T."/>
            <person name="Noordeloos M.E."/>
            <person name="Ohm R.A."/>
            <person name="Ortiz-Santana B."/>
            <person name="Ovrebo C."/>
            <person name="Racz N."/>
            <person name="Riley R."/>
            <person name="Savchenko A."/>
            <person name="Shiryaev A."/>
            <person name="Soop K."/>
            <person name="Spirin V."/>
            <person name="Szebenyi C."/>
            <person name="Tomsovsky M."/>
            <person name="Tulloss R.E."/>
            <person name="Uehling J."/>
            <person name="Grigoriev I.V."/>
            <person name="Vagvolgyi C."/>
            <person name="Papp T."/>
            <person name="Martin F.M."/>
            <person name="Miettinen O."/>
            <person name="Hibbett D.S."/>
            <person name="Nagy L.G."/>
        </authorList>
    </citation>
    <scope>NUCLEOTIDE SEQUENCE [LARGE SCALE GENOMIC DNA]</scope>
    <source>
        <strain evidence="12 13">CBS 962.96</strain>
    </source>
</reference>
<dbReference type="InterPro" id="IPR020846">
    <property type="entry name" value="MFS_dom"/>
</dbReference>
<feature type="transmembrane region" description="Helical" evidence="10">
    <location>
        <begin position="410"/>
        <end position="433"/>
    </location>
</feature>
<organism evidence="12 13">
    <name type="scientific">Dendrothele bispora (strain CBS 962.96)</name>
    <dbReference type="NCBI Taxonomy" id="1314807"/>
    <lineage>
        <taxon>Eukaryota</taxon>
        <taxon>Fungi</taxon>
        <taxon>Dikarya</taxon>
        <taxon>Basidiomycota</taxon>
        <taxon>Agaricomycotina</taxon>
        <taxon>Agaricomycetes</taxon>
        <taxon>Agaricomycetidae</taxon>
        <taxon>Agaricales</taxon>
        <taxon>Agaricales incertae sedis</taxon>
        <taxon>Dendrothele</taxon>
    </lineage>
</organism>
<evidence type="ECO:0000256" key="6">
    <source>
        <dbReference type="ARBA" id="ARBA00023136"/>
    </source>
</evidence>